<sequence length="287" mass="33075">MNQFVKQFYILSLKLSTYKYIATGNCVGWCLLEVIRNRQKQTCNTICNTNRSTGNIWDHLSSIHGIIKDSNLKSKDQSKISIMFKTSATNLKHQTKQNQFLVEWIIDSVQALRVVKSEKFKAFIVNLDSYYELSTSENIYDDLIKIIDNWDILNQVNTITTNNAQNIVKALKLMDVQAKVLIARTKRLLAFFVSSKQSERLENVQKKLLVSEDKNTLKELIIILCPFSKASTYLDASKSSIIGFINPILSHIKQDLYNENFLLYNPPNLKNLDMAFDDEIDKEKMSL</sequence>
<comment type="caution">
    <text evidence="1">The sequence shown here is derived from an EMBL/GenBank/DDBJ whole genome shotgun (WGS) entry which is preliminary data.</text>
</comment>
<name>A0A8H4EIR8_GIGMA</name>
<reference evidence="1 2" key="1">
    <citation type="journal article" date="2019" name="Environ. Microbiol.">
        <title>At the nexus of three kingdoms: the genome of the mycorrhizal fungus Gigaspora margarita provides insights into plant, endobacterial and fungal interactions.</title>
        <authorList>
            <person name="Venice F."/>
            <person name="Ghignone S."/>
            <person name="Salvioli di Fossalunga A."/>
            <person name="Amselem J."/>
            <person name="Novero M."/>
            <person name="Xianan X."/>
            <person name="Sedzielewska Toro K."/>
            <person name="Morin E."/>
            <person name="Lipzen A."/>
            <person name="Grigoriev I.V."/>
            <person name="Henrissat B."/>
            <person name="Martin F.M."/>
            <person name="Bonfante P."/>
        </authorList>
    </citation>
    <scope>NUCLEOTIDE SEQUENCE [LARGE SCALE GENOMIC DNA]</scope>
    <source>
        <strain evidence="1 2">BEG34</strain>
    </source>
</reference>
<protein>
    <submittedName>
        <fullName evidence="1">Zinc finger bed domain-containing protein 1-like</fullName>
    </submittedName>
</protein>
<dbReference type="AlphaFoldDB" id="A0A8H4EIR8"/>
<dbReference type="EMBL" id="WTPW01000645">
    <property type="protein sequence ID" value="KAF0492476.1"/>
    <property type="molecule type" value="Genomic_DNA"/>
</dbReference>
<proteinExistence type="predicted"/>
<keyword evidence="2" id="KW-1185">Reference proteome</keyword>
<gene>
    <name evidence="1" type="ORF">F8M41_021708</name>
</gene>
<dbReference type="OrthoDB" id="2446285at2759"/>
<dbReference type="SUPFAM" id="SSF53098">
    <property type="entry name" value="Ribonuclease H-like"/>
    <property type="match status" value="1"/>
</dbReference>
<dbReference type="InterPro" id="IPR012337">
    <property type="entry name" value="RNaseH-like_sf"/>
</dbReference>
<dbReference type="Proteomes" id="UP000439903">
    <property type="component" value="Unassembled WGS sequence"/>
</dbReference>
<organism evidence="1 2">
    <name type="scientific">Gigaspora margarita</name>
    <dbReference type="NCBI Taxonomy" id="4874"/>
    <lineage>
        <taxon>Eukaryota</taxon>
        <taxon>Fungi</taxon>
        <taxon>Fungi incertae sedis</taxon>
        <taxon>Mucoromycota</taxon>
        <taxon>Glomeromycotina</taxon>
        <taxon>Glomeromycetes</taxon>
        <taxon>Diversisporales</taxon>
        <taxon>Gigasporaceae</taxon>
        <taxon>Gigaspora</taxon>
    </lineage>
</organism>
<evidence type="ECO:0000313" key="1">
    <source>
        <dbReference type="EMBL" id="KAF0492476.1"/>
    </source>
</evidence>
<accession>A0A8H4EIR8</accession>
<evidence type="ECO:0000313" key="2">
    <source>
        <dbReference type="Proteomes" id="UP000439903"/>
    </source>
</evidence>